<dbReference type="InterPro" id="IPR011991">
    <property type="entry name" value="ArsR-like_HTH"/>
</dbReference>
<comment type="similarity">
    <text evidence="3">Belongs to the biotin--protein ligase family.</text>
</comment>
<comment type="catalytic activity">
    <reaction evidence="3">
        <text>biotin + L-lysyl-[protein] + ATP = N(6)-biotinyl-L-lysyl-[protein] + AMP + diphosphate + H(+)</text>
        <dbReference type="Rhea" id="RHEA:11756"/>
        <dbReference type="Rhea" id="RHEA-COMP:9752"/>
        <dbReference type="Rhea" id="RHEA-COMP:10505"/>
        <dbReference type="ChEBI" id="CHEBI:15378"/>
        <dbReference type="ChEBI" id="CHEBI:29969"/>
        <dbReference type="ChEBI" id="CHEBI:30616"/>
        <dbReference type="ChEBI" id="CHEBI:33019"/>
        <dbReference type="ChEBI" id="CHEBI:57586"/>
        <dbReference type="ChEBI" id="CHEBI:83144"/>
        <dbReference type="ChEBI" id="CHEBI:456215"/>
        <dbReference type="EC" id="6.3.4.15"/>
    </reaction>
</comment>
<dbReference type="GO" id="GO:0005737">
    <property type="term" value="C:cytoplasm"/>
    <property type="evidence" value="ECO:0007669"/>
    <property type="project" value="TreeGrafter"/>
</dbReference>
<dbReference type="GO" id="GO:0003677">
    <property type="term" value="F:DNA binding"/>
    <property type="evidence" value="ECO:0007669"/>
    <property type="project" value="UniProtKB-UniRule"/>
</dbReference>
<dbReference type="KEGG" id="abae:CL176_11785"/>
<dbReference type="InterPro" id="IPR036388">
    <property type="entry name" value="WH-like_DNA-bd_sf"/>
</dbReference>
<proteinExistence type="inferred from homology"/>
<accession>A0A347WNG9</accession>
<keyword evidence="2 3" id="KW-0238">DNA-binding</keyword>
<keyword evidence="1 3" id="KW-0436">Ligase</keyword>
<dbReference type="AlphaFoldDB" id="A0A347WNG9"/>
<keyword evidence="3" id="KW-0547">Nucleotide-binding</keyword>
<dbReference type="PANTHER" id="PTHR12835">
    <property type="entry name" value="BIOTIN PROTEIN LIGASE"/>
    <property type="match status" value="1"/>
</dbReference>
<dbReference type="GO" id="GO:0004077">
    <property type="term" value="F:biotin--[biotin carboxyl-carrier protein] ligase activity"/>
    <property type="evidence" value="ECO:0007669"/>
    <property type="project" value="UniProtKB-UniRule"/>
</dbReference>
<dbReference type="PANTHER" id="PTHR12835:SF5">
    <property type="entry name" value="BIOTIN--PROTEIN LIGASE"/>
    <property type="match status" value="1"/>
</dbReference>
<feature type="domain" description="BPL/LPL catalytic" evidence="4">
    <location>
        <begin position="73"/>
        <end position="258"/>
    </location>
</feature>
<protein>
    <recommendedName>
        <fullName evidence="3">Bifunctional ligase/repressor BirA</fullName>
    </recommendedName>
    <alternativeName>
        <fullName evidence="3">Biotin--[acetyl-CoA-carboxylase] ligase</fullName>
        <ecNumber evidence="3">6.3.4.15</ecNumber>
    </alternativeName>
    <alternativeName>
        <fullName evidence="3">Biotin--protein ligase</fullName>
    </alternativeName>
    <alternativeName>
        <fullName evidence="3">Biotin-[acetyl-CoA carboxylase] synthetase</fullName>
    </alternativeName>
</protein>
<keyword evidence="3" id="KW-0804">Transcription</keyword>
<dbReference type="NCBIfam" id="TIGR00121">
    <property type="entry name" value="birA_ligase"/>
    <property type="match status" value="1"/>
</dbReference>
<dbReference type="CDD" id="cd16442">
    <property type="entry name" value="BPL"/>
    <property type="match status" value="1"/>
</dbReference>
<keyword evidence="3" id="KW-0067">ATP-binding</keyword>
<dbReference type="GO" id="GO:0006355">
    <property type="term" value="P:regulation of DNA-templated transcription"/>
    <property type="evidence" value="ECO:0007669"/>
    <property type="project" value="UniProtKB-UniRule"/>
</dbReference>
<dbReference type="Proteomes" id="UP000263232">
    <property type="component" value="Chromosome"/>
</dbReference>
<dbReference type="SUPFAM" id="SSF55681">
    <property type="entry name" value="Class II aaRS and biotin synthetases"/>
    <property type="match status" value="1"/>
</dbReference>
<organism evidence="5 6">
    <name type="scientific">Suicoccus acidiformans</name>
    <dbReference type="NCBI Taxonomy" id="2036206"/>
    <lineage>
        <taxon>Bacteria</taxon>
        <taxon>Bacillati</taxon>
        <taxon>Bacillota</taxon>
        <taxon>Bacilli</taxon>
        <taxon>Lactobacillales</taxon>
        <taxon>Aerococcaceae</taxon>
        <taxon>Suicoccus</taxon>
    </lineage>
</organism>
<evidence type="ECO:0000313" key="6">
    <source>
        <dbReference type="Proteomes" id="UP000263232"/>
    </source>
</evidence>
<feature type="binding site" evidence="3">
    <location>
        <position position="114"/>
    </location>
    <ligand>
        <name>biotin</name>
        <dbReference type="ChEBI" id="CHEBI:57586"/>
    </ligand>
</feature>
<feature type="DNA-binding region" description="H-T-H motif" evidence="3">
    <location>
        <begin position="18"/>
        <end position="37"/>
    </location>
</feature>
<dbReference type="Gene3D" id="3.30.930.10">
    <property type="entry name" value="Bira Bifunctional Protein, Domain 2"/>
    <property type="match status" value="1"/>
</dbReference>
<dbReference type="RefSeq" id="WP_118991481.1">
    <property type="nucleotide sequence ID" value="NZ_CP023434.1"/>
</dbReference>
<comment type="function">
    <text evidence="3">Acts both as a biotin--[acetyl-CoA-carboxylase] ligase and a repressor.</text>
</comment>
<keyword evidence="3" id="KW-0805">Transcription regulation</keyword>
<dbReference type="PROSITE" id="PS51733">
    <property type="entry name" value="BPL_LPL_CATALYTIC"/>
    <property type="match status" value="1"/>
</dbReference>
<feature type="binding site" evidence="3">
    <location>
        <begin position="118"/>
        <end position="120"/>
    </location>
    <ligand>
        <name>biotin</name>
        <dbReference type="ChEBI" id="CHEBI:57586"/>
    </ligand>
</feature>
<dbReference type="OrthoDB" id="9807064at2"/>
<dbReference type="InterPro" id="IPR045864">
    <property type="entry name" value="aa-tRNA-synth_II/BPL/LPL"/>
</dbReference>
<evidence type="ECO:0000256" key="1">
    <source>
        <dbReference type="ARBA" id="ARBA00022598"/>
    </source>
</evidence>
<evidence type="ECO:0000256" key="3">
    <source>
        <dbReference type="HAMAP-Rule" id="MF_00978"/>
    </source>
</evidence>
<evidence type="ECO:0000256" key="2">
    <source>
        <dbReference type="ARBA" id="ARBA00023125"/>
    </source>
</evidence>
<keyword evidence="3" id="KW-0092">Biotin</keyword>
<dbReference type="EMBL" id="CP023434">
    <property type="protein sequence ID" value="AXY26626.1"/>
    <property type="molecule type" value="Genomic_DNA"/>
</dbReference>
<dbReference type="GO" id="GO:0016740">
    <property type="term" value="F:transferase activity"/>
    <property type="evidence" value="ECO:0007669"/>
    <property type="project" value="UniProtKB-ARBA"/>
</dbReference>
<dbReference type="Pfam" id="PF08279">
    <property type="entry name" value="HTH_11"/>
    <property type="match status" value="1"/>
</dbReference>
<feature type="binding site" evidence="3">
    <location>
        <position position="188"/>
    </location>
    <ligand>
        <name>biotin</name>
        <dbReference type="ChEBI" id="CHEBI:57586"/>
    </ligand>
</feature>
<sequence length="330" mass="37480">MIQDILQTLQTAKEPLSGQALADMLGVSRTTIWKHIENLRKEGYQITSLAGQGYLLTASPHRSNLHELQQLTREGNLSIAIQIHDEVTSTNDLMKQTILNQYRNQPQLIVAHRQTQGRGRQGRTFHSQIQEGLYFSLGFQPQGIPLEDLHLYTLLAGVAMAEAIEATYPLPESIQLKWVNDLFYQGKKIGGILSESVMSLEDSQVMYIIIGIGLNIAADFTDSPMEQVAGSLFTEDVPEAFNQNKLLTHFLERFDVYNQNFQGRTFIQNYQERLLGRGKWLSYEMDGQSYEGELIGMNSHGQLLMRNQINQVVQLDSHRIHLGSNQFKED</sequence>
<dbReference type="Gene3D" id="1.10.10.10">
    <property type="entry name" value="Winged helix-like DNA-binding domain superfamily/Winged helix DNA-binding domain"/>
    <property type="match status" value="1"/>
</dbReference>
<keyword evidence="3" id="KW-0678">Repressor</keyword>
<dbReference type="CDD" id="cd00090">
    <property type="entry name" value="HTH_ARSR"/>
    <property type="match status" value="1"/>
</dbReference>
<reference evidence="5 6" key="1">
    <citation type="submission" date="2017-09" db="EMBL/GenBank/DDBJ databases">
        <title>Complete genome sequence of Oxytococcus suis strain ZY16052.</title>
        <authorList>
            <person name="Li F."/>
        </authorList>
    </citation>
    <scope>NUCLEOTIDE SEQUENCE [LARGE SCALE GENOMIC DNA]</scope>
    <source>
        <strain evidence="5 6">ZY16052</strain>
    </source>
</reference>
<dbReference type="InterPro" id="IPR013196">
    <property type="entry name" value="HTH_11"/>
</dbReference>
<name>A0A347WNG9_9LACT</name>
<dbReference type="InterPro" id="IPR004408">
    <property type="entry name" value="Biotin_CoA_COase_ligase"/>
</dbReference>
<dbReference type="GO" id="GO:0005524">
    <property type="term" value="F:ATP binding"/>
    <property type="evidence" value="ECO:0007669"/>
    <property type="project" value="UniProtKB-UniRule"/>
</dbReference>
<dbReference type="HAMAP" id="MF_00978">
    <property type="entry name" value="Bifunct_BirA"/>
    <property type="match status" value="1"/>
</dbReference>
<evidence type="ECO:0000313" key="5">
    <source>
        <dbReference type="EMBL" id="AXY26626.1"/>
    </source>
</evidence>
<feature type="binding site" evidence="3">
    <location>
        <begin position="89"/>
        <end position="91"/>
    </location>
    <ligand>
        <name>biotin</name>
        <dbReference type="ChEBI" id="CHEBI:57586"/>
    </ligand>
</feature>
<dbReference type="EC" id="6.3.4.15" evidence="3"/>
<gene>
    <name evidence="3" type="primary">birA</name>
    <name evidence="5" type="ORF">CL176_11785</name>
</gene>
<dbReference type="InterPro" id="IPR036390">
    <property type="entry name" value="WH_DNA-bd_sf"/>
</dbReference>
<dbReference type="Pfam" id="PF03099">
    <property type="entry name" value="BPL_LplA_LipB"/>
    <property type="match status" value="1"/>
</dbReference>
<evidence type="ECO:0000259" key="4">
    <source>
        <dbReference type="PROSITE" id="PS51733"/>
    </source>
</evidence>
<dbReference type="SUPFAM" id="SSF46785">
    <property type="entry name" value="Winged helix' DNA-binding domain"/>
    <property type="match status" value="1"/>
</dbReference>
<dbReference type="InterPro" id="IPR004143">
    <property type="entry name" value="BPL_LPL_catalytic"/>
</dbReference>
<keyword evidence="6" id="KW-1185">Reference proteome</keyword>
<dbReference type="GO" id="GO:0009249">
    <property type="term" value="P:protein lipoylation"/>
    <property type="evidence" value="ECO:0007669"/>
    <property type="project" value="UniProtKB-ARBA"/>
</dbReference>
<dbReference type="InterPro" id="IPR030855">
    <property type="entry name" value="Bifunct_BirA"/>
</dbReference>